<dbReference type="RefSeq" id="WP_010839729.1">
    <property type="nucleotide sequence ID" value="NZ_QRCM01000001.1"/>
</dbReference>
<dbReference type="EC" id="6.3.2.2" evidence="5"/>
<evidence type="ECO:0000313" key="8">
    <source>
        <dbReference type="EMBL" id="TXG90254.1"/>
    </source>
</evidence>
<dbReference type="GO" id="GO:0052699">
    <property type="term" value="P:ergothioneine biosynthetic process"/>
    <property type="evidence" value="ECO:0007669"/>
    <property type="project" value="UniProtKB-UniRule"/>
</dbReference>
<dbReference type="Pfam" id="PF04107">
    <property type="entry name" value="GCS2"/>
    <property type="match status" value="1"/>
</dbReference>
<gene>
    <name evidence="5 8" type="primary">egtA</name>
    <name evidence="8" type="ORF">DW322_08495</name>
</gene>
<sequence length="414" mass="44121">MAHTTVHTPTGPVVGSRDAAEEYIAGASFTYGPPRLIGAEVEWLARRADGSRPDRAALARALAHHSPRSIARDSPAKPMPGGSAVSVEPGGQIELSSSPHVSARAVADAVAADREHLADLLATEGISLTAAAADDAREPERILDAPRYVAMHRHFGRRGPFGALMMCNTAATQVSVDAGTDPVMVERRWRLLHTMGPALVAAFASSPTLSGSPNGEWASQRMRTWLHLDPERTCGVQSSAHYPQWALDVPLLCVRRDGGDWSAPHGATLGHWIDGELDGVVDRRPTHGDLDYHLSTLFPPVRACGHLEVRYLDAQPGDRWKIPIAAVGALLSGPGVIEEAFAVARTTANRWADAAEFGLADLDLRSAATALLSLAASYSDDPEFVRLLDADAERCCRGLSPVEAEQAGAEVAYV</sequence>
<dbReference type="InterPro" id="IPR006336">
    <property type="entry name" value="GCS2"/>
</dbReference>
<dbReference type="NCBIfam" id="TIGR03444">
    <property type="entry name" value="EgtA_Cys_ligase"/>
    <property type="match status" value="1"/>
</dbReference>
<name>A0A6P2CBW0_9NOCA</name>
<dbReference type="PIRSF" id="PIRSF017901">
    <property type="entry name" value="GCL"/>
    <property type="match status" value="1"/>
</dbReference>
<dbReference type="EMBL" id="QRCM01000001">
    <property type="protein sequence ID" value="TXG90254.1"/>
    <property type="molecule type" value="Genomic_DNA"/>
</dbReference>
<organism evidence="8 9">
    <name type="scientific">Rhodococcus rhodnii</name>
    <dbReference type="NCBI Taxonomy" id="38312"/>
    <lineage>
        <taxon>Bacteria</taxon>
        <taxon>Bacillati</taxon>
        <taxon>Actinomycetota</taxon>
        <taxon>Actinomycetes</taxon>
        <taxon>Mycobacteriales</taxon>
        <taxon>Nocardiaceae</taxon>
        <taxon>Rhodococcus</taxon>
    </lineage>
</organism>
<protein>
    <recommendedName>
        <fullName evidence="5">Glutamate--cysteine ligase EgtA</fullName>
        <ecNumber evidence="5">6.3.2.2</ecNumber>
    </recommendedName>
    <alternativeName>
        <fullName evidence="5">Gamma-glutamylcysteine synthase</fullName>
        <shortName evidence="5">GCS</shortName>
        <shortName evidence="5">Gamma-ECS</shortName>
    </alternativeName>
</protein>
<dbReference type="GO" id="GO:0004357">
    <property type="term" value="F:glutamate-cysteine ligase activity"/>
    <property type="evidence" value="ECO:0007669"/>
    <property type="project" value="UniProtKB-UniRule"/>
</dbReference>
<proteinExistence type="inferred from homology"/>
<dbReference type="SUPFAM" id="SSF55931">
    <property type="entry name" value="Glutamine synthetase/guanido kinase"/>
    <property type="match status" value="1"/>
</dbReference>
<comment type="catalytic activity">
    <reaction evidence="4 5 6">
        <text>L-cysteine + L-glutamate + ATP = gamma-L-glutamyl-L-cysteine + ADP + phosphate + H(+)</text>
        <dbReference type="Rhea" id="RHEA:13285"/>
        <dbReference type="ChEBI" id="CHEBI:15378"/>
        <dbReference type="ChEBI" id="CHEBI:29985"/>
        <dbReference type="ChEBI" id="CHEBI:30616"/>
        <dbReference type="ChEBI" id="CHEBI:35235"/>
        <dbReference type="ChEBI" id="CHEBI:43474"/>
        <dbReference type="ChEBI" id="CHEBI:58173"/>
        <dbReference type="ChEBI" id="CHEBI:456216"/>
        <dbReference type="EC" id="6.3.2.2"/>
    </reaction>
</comment>
<evidence type="ECO:0000256" key="6">
    <source>
        <dbReference type="PIRNR" id="PIRNR017901"/>
    </source>
</evidence>
<comment type="pathway">
    <text evidence="5">Amino-acid biosynthesis; ergothioneine biosynthesis.</text>
</comment>
<comment type="similarity">
    <text evidence="5 6">Belongs to the glutamate--cysteine ligase type 2 family. EgtA subfamily.</text>
</comment>
<dbReference type="Proteomes" id="UP000471120">
    <property type="component" value="Unassembled WGS sequence"/>
</dbReference>
<keyword evidence="3 5" id="KW-0067">ATP-binding</keyword>
<keyword evidence="1 5" id="KW-0436">Ligase</keyword>
<dbReference type="HAMAP" id="MF_02034">
    <property type="entry name" value="EgtA"/>
    <property type="match status" value="1"/>
</dbReference>
<dbReference type="InterPro" id="IPR017809">
    <property type="entry name" value="EgtA_Actinobacteria"/>
</dbReference>
<dbReference type="PANTHER" id="PTHR34378:SF1">
    <property type="entry name" value="GLUTAMATE--CYSTEINE LIGASE, CHLOROPLASTIC"/>
    <property type="match status" value="1"/>
</dbReference>
<dbReference type="GO" id="GO:0006750">
    <property type="term" value="P:glutathione biosynthetic process"/>
    <property type="evidence" value="ECO:0007669"/>
    <property type="project" value="UniProtKB-UniRule"/>
</dbReference>
<accession>A0A6P2CBW0</accession>
<feature type="region of interest" description="Disordered" evidence="7">
    <location>
        <begin position="62"/>
        <end position="99"/>
    </location>
</feature>
<evidence type="ECO:0000256" key="3">
    <source>
        <dbReference type="ARBA" id="ARBA00022840"/>
    </source>
</evidence>
<evidence type="ECO:0000256" key="5">
    <source>
        <dbReference type="HAMAP-Rule" id="MF_02034"/>
    </source>
</evidence>
<comment type="caution">
    <text evidence="8">The sequence shown here is derived from an EMBL/GenBank/DDBJ whole genome shotgun (WGS) entry which is preliminary data.</text>
</comment>
<evidence type="ECO:0000256" key="7">
    <source>
        <dbReference type="SAM" id="MobiDB-lite"/>
    </source>
</evidence>
<dbReference type="UniPathway" id="UPA01014"/>
<dbReference type="InterPro" id="IPR014746">
    <property type="entry name" value="Gln_synth/guanido_kin_cat_dom"/>
</dbReference>
<dbReference type="PANTHER" id="PTHR34378">
    <property type="entry name" value="GLUTAMATE--CYSTEINE LIGASE, CHLOROPLASTIC"/>
    <property type="match status" value="1"/>
</dbReference>
<comment type="function">
    <text evidence="5">Catalyzes the synthesis of gamma-glutamylcysteine (gamma-GC). This compound is used as substrate for the biosynthesis of the low-molecular thiol compound ergothioneine.</text>
</comment>
<dbReference type="InterPro" id="IPR035434">
    <property type="entry name" value="GCL_bact_plant"/>
</dbReference>
<dbReference type="GO" id="GO:0005524">
    <property type="term" value="F:ATP binding"/>
    <property type="evidence" value="ECO:0007669"/>
    <property type="project" value="UniProtKB-UniRule"/>
</dbReference>
<evidence type="ECO:0000313" key="9">
    <source>
        <dbReference type="Proteomes" id="UP000471120"/>
    </source>
</evidence>
<dbReference type="Gene3D" id="3.30.590.20">
    <property type="match status" value="1"/>
</dbReference>
<evidence type="ECO:0000256" key="4">
    <source>
        <dbReference type="ARBA" id="ARBA00048819"/>
    </source>
</evidence>
<evidence type="ECO:0000256" key="1">
    <source>
        <dbReference type="ARBA" id="ARBA00022598"/>
    </source>
</evidence>
<keyword evidence="2 5" id="KW-0547">Nucleotide-binding</keyword>
<evidence type="ECO:0000256" key="2">
    <source>
        <dbReference type="ARBA" id="ARBA00022741"/>
    </source>
</evidence>
<dbReference type="AlphaFoldDB" id="A0A6P2CBW0"/>
<reference evidence="8 9" key="1">
    <citation type="submission" date="2018-07" db="EMBL/GenBank/DDBJ databases">
        <title>Genome sequence of Rhodococcus rhodnii ATCC 35071 from Rhodnius prolixus.</title>
        <authorList>
            <person name="Patel V."/>
            <person name="Vogel K.J."/>
        </authorList>
    </citation>
    <scope>NUCLEOTIDE SEQUENCE [LARGE SCALE GENOMIC DNA]</scope>
    <source>
        <strain evidence="8 9">ATCC 35071</strain>
    </source>
</reference>